<organism evidence="16 17">
    <name type="scientific">Achlya hypogyna</name>
    <name type="common">Oomycete</name>
    <name type="synonym">Protoachlya hypogyna</name>
    <dbReference type="NCBI Taxonomy" id="1202772"/>
    <lineage>
        <taxon>Eukaryota</taxon>
        <taxon>Sar</taxon>
        <taxon>Stramenopiles</taxon>
        <taxon>Oomycota</taxon>
        <taxon>Saprolegniomycetes</taxon>
        <taxon>Saprolegniales</taxon>
        <taxon>Achlyaceae</taxon>
        <taxon>Achlya</taxon>
    </lineage>
</organism>
<dbReference type="SUPFAM" id="SSF47807">
    <property type="entry name" value="5' to 3' exonuclease, C-terminal subdomain"/>
    <property type="match status" value="1"/>
</dbReference>
<evidence type="ECO:0000256" key="1">
    <source>
        <dbReference type="ARBA" id="ARBA00004123"/>
    </source>
</evidence>
<dbReference type="Gene3D" id="3.40.50.1010">
    <property type="entry name" value="5'-nuclease"/>
    <property type="match status" value="1"/>
</dbReference>
<feature type="domain" description="XPG-I" evidence="14">
    <location>
        <begin position="153"/>
        <end position="223"/>
    </location>
</feature>
<evidence type="ECO:0000256" key="11">
    <source>
        <dbReference type="ARBA" id="ARBA00023242"/>
    </source>
</evidence>
<gene>
    <name evidence="16" type="ORF">ACHHYP_05356</name>
</gene>
<name>A0A1V9YXU5_ACHHY</name>
<feature type="compositionally biased region" description="Basic and acidic residues" evidence="13">
    <location>
        <begin position="377"/>
        <end position="387"/>
    </location>
</feature>
<dbReference type="Pfam" id="PF00867">
    <property type="entry name" value="XPG_I"/>
    <property type="match status" value="1"/>
</dbReference>
<accession>A0A1V9YXU5</accession>
<keyword evidence="7 12" id="KW-0269">Exonuclease</keyword>
<keyword evidence="11 12" id="KW-0539">Nucleus</keyword>
<dbReference type="OrthoDB" id="26491at2759"/>
<dbReference type="AlphaFoldDB" id="A0A1V9YXU5"/>
<dbReference type="Pfam" id="PF00752">
    <property type="entry name" value="XPG_N"/>
    <property type="match status" value="1"/>
</dbReference>
<comment type="function">
    <text evidence="12">5'-&gt;3' double-stranded DNA exonuclease which may also possess a cryptic 3'-&gt;5' double-stranded DNA exonuclease activity. Functions in DNA mismatch repair.</text>
</comment>
<evidence type="ECO:0000256" key="3">
    <source>
        <dbReference type="ARBA" id="ARBA00022722"/>
    </source>
</evidence>
<dbReference type="Proteomes" id="UP000243579">
    <property type="component" value="Unassembled WGS sequence"/>
</dbReference>
<keyword evidence="6 12" id="KW-0378">Hydrolase</keyword>
<evidence type="ECO:0000256" key="9">
    <source>
        <dbReference type="ARBA" id="ARBA00023128"/>
    </source>
</evidence>
<evidence type="ECO:0000256" key="6">
    <source>
        <dbReference type="ARBA" id="ARBA00022801"/>
    </source>
</evidence>
<comment type="cofactor">
    <cofactor evidence="12">
        <name>Mg(2+)</name>
        <dbReference type="ChEBI" id="CHEBI:18420"/>
    </cofactor>
    <text evidence="12">Binds 2 magnesium ions per subunit. They probably participate in the reaction catalyzed by the enzyme. May bind an additional third magnesium ion after substrate binding.</text>
</comment>
<dbReference type="SMART" id="SM00484">
    <property type="entry name" value="XPGI"/>
    <property type="match status" value="1"/>
</dbReference>
<dbReference type="InterPro" id="IPR019974">
    <property type="entry name" value="XPG_CS"/>
</dbReference>
<evidence type="ECO:0000256" key="4">
    <source>
        <dbReference type="ARBA" id="ARBA00022759"/>
    </source>
</evidence>
<dbReference type="PROSITE" id="PS00841">
    <property type="entry name" value="XPG_1"/>
    <property type="match status" value="1"/>
</dbReference>
<dbReference type="InterPro" id="IPR044752">
    <property type="entry name" value="PIN-like_EXO1"/>
</dbReference>
<dbReference type="GO" id="GO:0006281">
    <property type="term" value="P:DNA repair"/>
    <property type="evidence" value="ECO:0007669"/>
    <property type="project" value="UniProtKB-UniRule"/>
</dbReference>
<keyword evidence="4" id="KW-0255">Endonuclease</keyword>
<dbReference type="FunFam" id="3.40.50.1010:FF:000111">
    <property type="entry name" value="Exonuclease 1"/>
    <property type="match status" value="1"/>
</dbReference>
<dbReference type="CDD" id="cd09857">
    <property type="entry name" value="PIN_EXO1"/>
    <property type="match status" value="1"/>
</dbReference>
<evidence type="ECO:0000256" key="2">
    <source>
        <dbReference type="ARBA" id="ARBA00022553"/>
    </source>
</evidence>
<comment type="caution">
    <text evidence="16">The sequence shown here is derived from an EMBL/GenBank/DDBJ whole genome shotgun (WGS) entry which is preliminary data.</text>
</comment>
<keyword evidence="10 12" id="KW-0234">DNA repair</keyword>
<evidence type="ECO:0000256" key="5">
    <source>
        <dbReference type="ARBA" id="ARBA00022763"/>
    </source>
</evidence>
<evidence type="ECO:0000259" key="14">
    <source>
        <dbReference type="SMART" id="SM00484"/>
    </source>
</evidence>
<dbReference type="InterPro" id="IPR006085">
    <property type="entry name" value="XPG_DNA_repair_N"/>
</dbReference>
<evidence type="ECO:0000256" key="10">
    <source>
        <dbReference type="ARBA" id="ARBA00023204"/>
    </source>
</evidence>
<evidence type="ECO:0000256" key="7">
    <source>
        <dbReference type="ARBA" id="ARBA00022839"/>
    </source>
</evidence>
<keyword evidence="3 12" id="KW-0540">Nuclease</keyword>
<evidence type="ECO:0000313" key="16">
    <source>
        <dbReference type="EMBL" id="OQR90639.1"/>
    </source>
</evidence>
<dbReference type="Gene3D" id="1.10.150.20">
    <property type="entry name" value="5' to 3' exonuclease, C-terminal subdomain"/>
    <property type="match status" value="1"/>
</dbReference>
<dbReference type="InterPro" id="IPR006084">
    <property type="entry name" value="XPG/Rad2"/>
</dbReference>
<dbReference type="SUPFAM" id="SSF88723">
    <property type="entry name" value="PIN domain-like"/>
    <property type="match status" value="1"/>
</dbReference>
<dbReference type="SMART" id="SM00485">
    <property type="entry name" value="XPGN"/>
    <property type="match status" value="1"/>
</dbReference>
<dbReference type="STRING" id="1202772.A0A1V9YXU5"/>
<dbReference type="PANTHER" id="PTHR11081">
    <property type="entry name" value="FLAP ENDONUCLEASE FAMILY MEMBER"/>
    <property type="match status" value="1"/>
</dbReference>
<dbReference type="PRINTS" id="PR00853">
    <property type="entry name" value="XPGRADSUPER"/>
</dbReference>
<dbReference type="PANTHER" id="PTHR11081:SF8">
    <property type="entry name" value="EXONUCLEASE 1"/>
    <property type="match status" value="1"/>
</dbReference>
<keyword evidence="12" id="KW-0228">DNA excision</keyword>
<evidence type="ECO:0000256" key="13">
    <source>
        <dbReference type="SAM" id="MobiDB-lite"/>
    </source>
</evidence>
<comment type="similarity">
    <text evidence="12">Belongs to the XPG/RAD2 endonuclease family. EXO1 subfamily.</text>
</comment>
<keyword evidence="8 12" id="KW-0238">DNA-binding</keyword>
<proteinExistence type="inferred from homology"/>
<dbReference type="GO" id="GO:0003677">
    <property type="term" value="F:DNA binding"/>
    <property type="evidence" value="ECO:0007669"/>
    <property type="project" value="UniProtKB-UniRule"/>
</dbReference>
<dbReference type="InterPro" id="IPR006086">
    <property type="entry name" value="XPG-I_dom"/>
</dbReference>
<reference evidence="16 17" key="1">
    <citation type="journal article" date="2014" name="Genome Biol. Evol.">
        <title>The secreted proteins of Achlya hypogyna and Thraustotheca clavata identify the ancestral oomycete secretome and reveal gene acquisitions by horizontal gene transfer.</title>
        <authorList>
            <person name="Misner I."/>
            <person name="Blouin N."/>
            <person name="Leonard G."/>
            <person name="Richards T.A."/>
            <person name="Lane C.E."/>
        </authorList>
    </citation>
    <scope>NUCLEOTIDE SEQUENCE [LARGE SCALE GENOMIC DNA]</scope>
    <source>
        <strain evidence="16 17">ATCC 48635</strain>
    </source>
</reference>
<keyword evidence="5 12" id="KW-0227">DNA damage</keyword>
<protein>
    <recommendedName>
        <fullName evidence="12">Exonuclease 1</fullName>
        <ecNumber evidence="12">3.1.-.-</ecNumber>
    </recommendedName>
</protein>
<dbReference type="EMBL" id="JNBR01000595">
    <property type="protein sequence ID" value="OQR90639.1"/>
    <property type="molecule type" value="Genomic_DNA"/>
</dbReference>
<keyword evidence="9" id="KW-0496">Mitochondrion</keyword>
<keyword evidence="2" id="KW-0597">Phosphoprotein</keyword>
<evidence type="ECO:0000256" key="12">
    <source>
        <dbReference type="RuleBase" id="RU910737"/>
    </source>
</evidence>
<keyword evidence="12" id="KW-0460">Magnesium</keyword>
<keyword evidence="12" id="KW-0479">Metal-binding</keyword>
<evidence type="ECO:0000256" key="8">
    <source>
        <dbReference type="ARBA" id="ARBA00023125"/>
    </source>
</evidence>
<dbReference type="EC" id="3.1.-.-" evidence="12"/>
<dbReference type="GO" id="GO:0046872">
    <property type="term" value="F:metal ion binding"/>
    <property type="evidence" value="ECO:0007669"/>
    <property type="project" value="UniProtKB-UniRule"/>
</dbReference>
<sequence>MGIQDLLPKLKTVLGLAHVSKYRGKRAAIDAYGWLYKGAYSCVVELGLGSIDSHPPGVYVEGAPTEPYIAYCLSRLELLLDLDITPIFVFDGAPLPAKETTNHKRKADRDVYLEKAREFHAEGNTKKSFPAFCRALTVTRAMARKLLVTLAARYPKVQCIVAPYEADAQLAFLSKERIVDLVLSEDSDCIPYGCKTVFFKLGNDGYGEEFRRRYLGANDELSFVGWSEEMFLQFCVLSGSDYCPTLKQIGPAAAHHLVVKHQSPEKILDALSTHKEYSPAFRTSYLRALLTFRHHLVFDPRRQKCQMLNPLDLSKDVLKLYDGTLDFLGKVDLPDDVAVGIANGLLNPKTHEPEAWALSARQAPSTQSKRLAPAPESPRKRARIDGA</sequence>
<evidence type="ECO:0000313" key="17">
    <source>
        <dbReference type="Proteomes" id="UP000243579"/>
    </source>
</evidence>
<dbReference type="CDD" id="cd09901">
    <property type="entry name" value="H3TH_FEN1-like"/>
    <property type="match status" value="1"/>
</dbReference>
<dbReference type="InterPro" id="IPR029060">
    <property type="entry name" value="PIN-like_dom_sf"/>
</dbReference>
<evidence type="ECO:0000259" key="15">
    <source>
        <dbReference type="SMART" id="SM00485"/>
    </source>
</evidence>
<comment type="subcellular location">
    <subcellularLocation>
        <location evidence="1 12">Nucleus</location>
    </subcellularLocation>
</comment>
<keyword evidence="12" id="KW-0267">Excision nuclease</keyword>
<keyword evidence="17" id="KW-1185">Reference proteome</keyword>
<dbReference type="InterPro" id="IPR036279">
    <property type="entry name" value="5-3_exonuclease_C_sf"/>
</dbReference>
<dbReference type="GO" id="GO:0017108">
    <property type="term" value="F:5'-flap endonuclease activity"/>
    <property type="evidence" value="ECO:0007669"/>
    <property type="project" value="TreeGrafter"/>
</dbReference>
<dbReference type="GO" id="GO:0005634">
    <property type="term" value="C:nucleus"/>
    <property type="evidence" value="ECO:0007669"/>
    <property type="project" value="UniProtKB-SubCell"/>
</dbReference>
<feature type="domain" description="XPG N-terminal" evidence="15">
    <location>
        <begin position="1"/>
        <end position="112"/>
    </location>
</feature>
<feature type="region of interest" description="Disordered" evidence="13">
    <location>
        <begin position="359"/>
        <end position="387"/>
    </location>
</feature>
<dbReference type="GO" id="GO:0035312">
    <property type="term" value="F:5'-3' DNA exonuclease activity"/>
    <property type="evidence" value="ECO:0007669"/>
    <property type="project" value="UniProtKB-UniRule"/>
</dbReference>